<proteinExistence type="evidence at transcript level"/>
<sequence>NIEENSALFEYKTFCFFLKTLTYNNYSTSNTTEMRELSLLSVVMAVLLGFMVTTISPVIALRINAGRTTPVPTTTTETAAAATSERPLPIYINNNIPNVDVSCTVRYKCQAKLKGTTVPPRPCIRYCVKFIECPNAPKIHGTAGQCVDLDETKVRQQYEADQKKAGGVRIMEVAMIDFPCRPGFLPDDLGRCREIW</sequence>
<protein>
    <submittedName>
        <fullName evidence="2">Uncharacterized protein</fullName>
    </submittedName>
</protein>
<name>W8C9A3_CERCA</name>
<organism evidence="2">
    <name type="scientific">Ceratitis capitata</name>
    <name type="common">Mediterranean fruit fly</name>
    <name type="synonym">Tephritis capitata</name>
    <dbReference type="NCBI Taxonomy" id="7213"/>
    <lineage>
        <taxon>Eukaryota</taxon>
        <taxon>Metazoa</taxon>
        <taxon>Ecdysozoa</taxon>
        <taxon>Arthropoda</taxon>
        <taxon>Hexapoda</taxon>
        <taxon>Insecta</taxon>
        <taxon>Pterygota</taxon>
        <taxon>Neoptera</taxon>
        <taxon>Endopterygota</taxon>
        <taxon>Diptera</taxon>
        <taxon>Brachycera</taxon>
        <taxon>Muscomorpha</taxon>
        <taxon>Tephritoidea</taxon>
        <taxon>Tephritidae</taxon>
        <taxon>Ceratitis</taxon>
        <taxon>Ceratitis</taxon>
    </lineage>
</organism>
<keyword evidence="1" id="KW-0812">Transmembrane</keyword>
<feature type="transmembrane region" description="Helical" evidence="1">
    <location>
        <begin position="37"/>
        <end position="61"/>
    </location>
</feature>
<keyword evidence="1" id="KW-0472">Membrane</keyword>
<dbReference type="AlphaFoldDB" id="W8C9A3"/>
<accession>W8C9A3</accession>
<evidence type="ECO:0000256" key="1">
    <source>
        <dbReference type="SAM" id="Phobius"/>
    </source>
</evidence>
<dbReference type="EMBL" id="GAMC01002334">
    <property type="protein sequence ID" value="JAC04222.1"/>
    <property type="molecule type" value="mRNA"/>
</dbReference>
<feature type="non-terminal residue" evidence="2">
    <location>
        <position position="1"/>
    </location>
</feature>
<evidence type="ECO:0000313" key="2">
    <source>
        <dbReference type="EMBL" id="JAC04222.1"/>
    </source>
</evidence>
<reference evidence="2" key="1">
    <citation type="submission" date="2013-07" db="EMBL/GenBank/DDBJ databases">
        <authorList>
            <person name="Geib S."/>
        </authorList>
    </citation>
    <scope>NUCLEOTIDE SEQUENCE</scope>
</reference>
<dbReference type="OrthoDB" id="7959372at2759"/>
<reference evidence="2" key="2">
    <citation type="journal article" date="2014" name="BMC Genomics">
        <title>A genomic perspective to assessing quality of mass-reared SIT flies used in Mediterranean fruit fly (Ceratitis capitata) eradication in California.</title>
        <authorList>
            <person name="Calla B."/>
            <person name="Hall B."/>
            <person name="Hou S."/>
            <person name="Geib S.M."/>
        </authorList>
    </citation>
    <scope>NUCLEOTIDE SEQUENCE</scope>
</reference>
<keyword evidence="1" id="KW-1133">Transmembrane helix</keyword>